<reference evidence="1 2" key="1">
    <citation type="submission" date="2016-11" db="EMBL/GenBank/DDBJ databases">
        <authorList>
            <person name="Jaros S."/>
            <person name="Januszkiewicz K."/>
            <person name="Wedrychowicz H."/>
        </authorList>
    </citation>
    <scope>NUCLEOTIDE SEQUENCE [LARGE SCALE GENOMIC DNA]</scope>
    <source>
        <strain evidence="1 2">DSM 26897</strain>
    </source>
</reference>
<dbReference type="AlphaFoldDB" id="A0A1M4Z0T2"/>
<dbReference type="EMBL" id="FQUO01000005">
    <property type="protein sequence ID" value="SHF11683.1"/>
    <property type="molecule type" value="Genomic_DNA"/>
</dbReference>
<organism evidence="1 2">
    <name type="scientific">Cnuella takakiae</name>
    <dbReference type="NCBI Taxonomy" id="1302690"/>
    <lineage>
        <taxon>Bacteria</taxon>
        <taxon>Pseudomonadati</taxon>
        <taxon>Bacteroidota</taxon>
        <taxon>Chitinophagia</taxon>
        <taxon>Chitinophagales</taxon>
        <taxon>Chitinophagaceae</taxon>
        <taxon>Cnuella</taxon>
    </lineage>
</organism>
<name>A0A1M4Z0T2_9BACT</name>
<protein>
    <submittedName>
        <fullName evidence="1">Uncharacterized protein</fullName>
    </submittedName>
</protein>
<evidence type="ECO:0000313" key="1">
    <source>
        <dbReference type="EMBL" id="SHF11683.1"/>
    </source>
</evidence>
<evidence type="ECO:0000313" key="2">
    <source>
        <dbReference type="Proteomes" id="UP000184368"/>
    </source>
</evidence>
<keyword evidence="2" id="KW-1185">Reference proteome</keyword>
<sequence length="118" mass="13255">MIPDVHMGTRWSCAKVLLDYIPEINPRTIVPNHNRYMVWHASLLPVIIAQRSCLDGVEGYVDVLQKIMQWLGGKLKDARGIVSAGASGVGFKCRYKNRILFQIVAGITAFLLFRSQPN</sequence>
<gene>
    <name evidence="1" type="ORF">SAMN05444008_10549</name>
</gene>
<accession>A0A1M4Z0T2</accession>
<dbReference type="Proteomes" id="UP000184368">
    <property type="component" value="Unassembled WGS sequence"/>
</dbReference>
<proteinExistence type="predicted"/>